<keyword evidence="1" id="KW-0677">Repeat</keyword>
<dbReference type="PANTHER" id="PTHR24189:SF50">
    <property type="entry name" value="ANKYRIN REPEAT AND SOCS BOX PROTEIN 2"/>
    <property type="match status" value="1"/>
</dbReference>
<dbReference type="InterPro" id="IPR002110">
    <property type="entry name" value="Ankyrin_rpt"/>
</dbReference>
<reference evidence="4" key="1">
    <citation type="journal article" date="2020" name="Stud. Mycol.">
        <title>101 Dothideomycetes genomes: a test case for predicting lifestyles and emergence of pathogens.</title>
        <authorList>
            <person name="Haridas S."/>
            <person name="Albert R."/>
            <person name="Binder M."/>
            <person name="Bloem J."/>
            <person name="Labutti K."/>
            <person name="Salamov A."/>
            <person name="Andreopoulos B."/>
            <person name="Baker S."/>
            <person name="Barry K."/>
            <person name="Bills G."/>
            <person name="Bluhm B."/>
            <person name="Cannon C."/>
            <person name="Castanera R."/>
            <person name="Culley D."/>
            <person name="Daum C."/>
            <person name="Ezra D."/>
            <person name="Gonzalez J."/>
            <person name="Henrissat B."/>
            <person name="Kuo A."/>
            <person name="Liang C."/>
            <person name="Lipzen A."/>
            <person name="Lutzoni F."/>
            <person name="Magnuson J."/>
            <person name="Mondo S."/>
            <person name="Nolan M."/>
            <person name="Ohm R."/>
            <person name="Pangilinan J."/>
            <person name="Park H.-J."/>
            <person name="Ramirez L."/>
            <person name="Alfaro M."/>
            <person name="Sun H."/>
            <person name="Tritt A."/>
            <person name="Yoshinaga Y."/>
            <person name="Zwiers L.-H."/>
            <person name="Turgeon B."/>
            <person name="Goodwin S."/>
            <person name="Spatafora J."/>
            <person name="Crous P."/>
            <person name="Grigoriev I."/>
        </authorList>
    </citation>
    <scope>NUCLEOTIDE SEQUENCE</scope>
    <source>
        <strain evidence="4">CBS 627.86</strain>
    </source>
</reference>
<dbReference type="SMART" id="SM00248">
    <property type="entry name" value="ANK"/>
    <property type="match status" value="6"/>
</dbReference>
<dbReference type="PROSITE" id="PS50088">
    <property type="entry name" value="ANK_REPEAT"/>
    <property type="match status" value="3"/>
</dbReference>
<keyword evidence="2 3" id="KW-0040">ANK repeat</keyword>
<dbReference type="AlphaFoldDB" id="A0A6A5YZJ4"/>
<protein>
    <submittedName>
        <fullName evidence="4">Ankyrin repeat-containing domain protein</fullName>
    </submittedName>
</protein>
<dbReference type="SUPFAM" id="SSF48403">
    <property type="entry name" value="Ankyrin repeat"/>
    <property type="match status" value="1"/>
</dbReference>
<dbReference type="InterPro" id="IPR036770">
    <property type="entry name" value="Ankyrin_rpt-contain_sf"/>
</dbReference>
<dbReference type="PROSITE" id="PS50297">
    <property type="entry name" value="ANK_REP_REGION"/>
    <property type="match status" value="2"/>
</dbReference>
<gene>
    <name evidence="4" type="ORF">BDV96DRAFT_158214</name>
</gene>
<organism evidence="4 5">
    <name type="scientific">Lophiotrema nucula</name>
    <dbReference type="NCBI Taxonomy" id="690887"/>
    <lineage>
        <taxon>Eukaryota</taxon>
        <taxon>Fungi</taxon>
        <taxon>Dikarya</taxon>
        <taxon>Ascomycota</taxon>
        <taxon>Pezizomycotina</taxon>
        <taxon>Dothideomycetes</taxon>
        <taxon>Pleosporomycetidae</taxon>
        <taxon>Pleosporales</taxon>
        <taxon>Lophiotremataceae</taxon>
        <taxon>Lophiotrema</taxon>
    </lineage>
</organism>
<dbReference type="Pfam" id="PF00023">
    <property type="entry name" value="Ank"/>
    <property type="match status" value="1"/>
</dbReference>
<sequence>MAIFLLDNGANASLAHETGTTPLHLLPMFPPEHIPNIGARLIDSGADVSSRTRQSLCWEVLWHGISLSGGPLPFAVACRNSSAVATLLALGADPNQGYLWWSSLDLAASLCMPEICELLIGHGATATKQWFRGRSPLHWMGVSTFASLLGKFLTHGSAYQSAIRSTIDVLIASGAVIDEEDDWKTRSFAIYGISYTPLGNAAANPRADPILIRCLLERCISSQKSVPVEVLFGAIHASKDNHLSCVAFDILYECPSMSWYQVPGHQVRRHDGETILHNSAKKDAVAALKQILLHPNLDVDALNDLGLTALHNACQWASNECVELLIERGANMEIQTQFPELNTTTLHYTALGFLIKAKRVDLVVHAIDMGADMWLGNKSNGGPTYLHLAVSVRTVERVYQSSRPMLNHMESLLSLPQEESLLVTMLEGPLSEAPYETLKQAKSILNAVCPQLGTALHVAVMCGAHRAAEALLDLGVDPNVTDQQGRTPLDCLEEFNESTRTGYVIVSQDVHTYIEEMSSLLWEAGGRWSGWEPR</sequence>
<accession>A0A6A5YZJ4</accession>
<evidence type="ECO:0000313" key="4">
    <source>
        <dbReference type="EMBL" id="KAF2112296.1"/>
    </source>
</evidence>
<keyword evidence="5" id="KW-1185">Reference proteome</keyword>
<dbReference type="InterPro" id="IPR050745">
    <property type="entry name" value="Multifunctional_regulatory"/>
</dbReference>
<evidence type="ECO:0000256" key="2">
    <source>
        <dbReference type="ARBA" id="ARBA00023043"/>
    </source>
</evidence>
<dbReference type="Gene3D" id="1.25.40.20">
    <property type="entry name" value="Ankyrin repeat-containing domain"/>
    <property type="match status" value="2"/>
</dbReference>
<evidence type="ECO:0000313" key="5">
    <source>
        <dbReference type="Proteomes" id="UP000799770"/>
    </source>
</evidence>
<evidence type="ECO:0000256" key="3">
    <source>
        <dbReference type="PROSITE-ProRule" id="PRU00023"/>
    </source>
</evidence>
<dbReference type="Proteomes" id="UP000799770">
    <property type="component" value="Unassembled WGS sequence"/>
</dbReference>
<dbReference type="OrthoDB" id="3918771at2759"/>
<feature type="repeat" description="ANK" evidence="3">
    <location>
        <begin position="305"/>
        <end position="337"/>
    </location>
</feature>
<feature type="repeat" description="ANK" evidence="3">
    <location>
        <begin position="451"/>
        <end position="483"/>
    </location>
</feature>
<dbReference type="PANTHER" id="PTHR24189">
    <property type="entry name" value="MYOTROPHIN"/>
    <property type="match status" value="1"/>
</dbReference>
<dbReference type="EMBL" id="ML977331">
    <property type="protein sequence ID" value="KAF2112296.1"/>
    <property type="molecule type" value="Genomic_DNA"/>
</dbReference>
<proteinExistence type="predicted"/>
<dbReference type="Pfam" id="PF12796">
    <property type="entry name" value="Ank_2"/>
    <property type="match status" value="1"/>
</dbReference>
<name>A0A6A5YZJ4_9PLEO</name>
<feature type="repeat" description="ANK" evidence="3">
    <location>
        <begin position="271"/>
        <end position="304"/>
    </location>
</feature>
<evidence type="ECO:0000256" key="1">
    <source>
        <dbReference type="ARBA" id="ARBA00022737"/>
    </source>
</evidence>